<reference evidence="1 2" key="1">
    <citation type="submission" date="2015-11" db="EMBL/GenBank/DDBJ databases">
        <title>Draft genome sequences of new species of the genus Lactobacillus isolated from orchardgrass silage.</title>
        <authorList>
            <person name="Tohno M."/>
            <person name="Tanizawa Y."/>
            <person name="Arita M."/>
        </authorList>
    </citation>
    <scope>NUCLEOTIDE SEQUENCE [LARGE SCALE GENOMIC DNA]</scope>
    <source>
        <strain evidence="1 2">IWT140</strain>
    </source>
</reference>
<proteinExistence type="predicted"/>
<dbReference type="AlphaFoldDB" id="A0A1Z5IRQ0"/>
<dbReference type="EMBL" id="BCMH01000015">
    <property type="protein sequence ID" value="GAX04272.1"/>
    <property type="molecule type" value="Genomic_DNA"/>
</dbReference>
<keyword evidence="2" id="KW-1185">Reference proteome</keyword>
<gene>
    <name evidence="1" type="ORF">IWT140_01910</name>
</gene>
<name>A0A1Z5IRQ0_9LACO</name>
<accession>A0A1Z5IRQ0</accession>
<protein>
    <submittedName>
        <fullName evidence="1">Uncharacterized protein</fullName>
    </submittedName>
</protein>
<sequence length="294" mass="31814">MTKNVWKKAATVVLGASLVGGVVVEIPSALTTTQAQASTQIPYAQYQSDIRGVESAVDKATVDVQSDVTSELPDPNDEDAYAQSGSFDNYLNSLEFAVSGDTDNKEQAIENLSALVATYNVFKSRLTAGEQNQLESMASKINNEIVAADSDVDYRYDISQNLSAYVDALDSAVLNYGNNYDGVASEPKAVSQQVPAQKAPTPKTSTKKSYISKLSVKKSSKKYVKVTGSAKLYKSAKYARVHTYKGNKYTKLSSKHNFSKKVYAPKAKTVKVTVGNYSHGHFSSVTSTKTAHLK</sequence>
<dbReference type="Proteomes" id="UP000198430">
    <property type="component" value="Unassembled WGS sequence"/>
</dbReference>
<evidence type="ECO:0000313" key="2">
    <source>
        <dbReference type="Proteomes" id="UP000198430"/>
    </source>
</evidence>
<evidence type="ECO:0000313" key="1">
    <source>
        <dbReference type="EMBL" id="GAX04272.1"/>
    </source>
</evidence>
<comment type="caution">
    <text evidence="1">The sequence shown here is derived from an EMBL/GenBank/DDBJ whole genome shotgun (WGS) entry which is preliminary data.</text>
</comment>
<organism evidence="1 2">
    <name type="scientific">Secundilactobacillus pentosiphilus</name>
    <dbReference type="NCBI Taxonomy" id="1714682"/>
    <lineage>
        <taxon>Bacteria</taxon>
        <taxon>Bacillati</taxon>
        <taxon>Bacillota</taxon>
        <taxon>Bacilli</taxon>
        <taxon>Lactobacillales</taxon>
        <taxon>Lactobacillaceae</taxon>
        <taxon>Secundilactobacillus</taxon>
    </lineage>
</organism>
<dbReference type="RefSeq" id="WP_089089222.1">
    <property type="nucleotide sequence ID" value="NZ_BCMH01000015.1"/>
</dbReference>